<dbReference type="SUPFAM" id="SSF53383">
    <property type="entry name" value="PLP-dependent transferases"/>
    <property type="match status" value="1"/>
</dbReference>
<dbReference type="PANTHER" id="PTHR46577:SF1">
    <property type="entry name" value="HTH-TYPE TRANSCRIPTIONAL REGULATORY PROTEIN GABR"/>
    <property type="match status" value="1"/>
</dbReference>
<dbReference type="EMBL" id="BSPC01000032">
    <property type="protein sequence ID" value="GLS20655.1"/>
    <property type="molecule type" value="Genomic_DNA"/>
</dbReference>
<dbReference type="InterPro" id="IPR004839">
    <property type="entry name" value="Aminotransferase_I/II_large"/>
</dbReference>
<dbReference type="Gene3D" id="1.10.10.10">
    <property type="entry name" value="Winged helix-like DNA-binding domain superfamily/Winged helix DNA-binding domain"/>
    <property type="match status" value="1"/>
</dbReference>
<evidence type="ECO:0000259" key="7">
    <source>
        <dbReference type="PROSITE" id="PS50949"/>
    </source>
</evidence>
<gene>
    <name evidence="8" type="ORF">GCM10007874_36720</name>
</gene>
<dbReference type="RefSeq" id="WP_284313737.1">
    <property type="nucleotide sequence ID" value="NZ_BSPC01000032.1"/>
</dbReference>
<dbReference type="InterPro" id="IPR015424">
    <property type="entry name" value="PyrdxlP-dep_Trfase"/>
</dbReference>
<dbReference type="Gene3D" id="3.90.1150.10">
    <property type="entry name" value="Aspartate Aminotransferase, domain 1"/>
    <property type="match status" value="1"/>
</dbReference>
<dbReference type="CDD" id="cd00609">
    <property type="entry name" value="AAT_like"/>
    <property type="match status" value="1"/>
</dbReference>
<evidence type="ECO:0000256" key="6">
    <source>
        <dbReference type="SAM" id="MobiDB-lite"/>
    </source>
</evidence>
<dbReference type="Gene3D" id="3.40.640.10">
    <property type="entry name" value="Type I PLP-dependent aspartate aminotransferase-like (Major domain)"/>
    <property type="match status" value="1"/>
</dbReference>
<dbReference type="InterPro" id="IPR015421">
    <property type="entry name" value="PyrdxlP-dep_Trfase_major"/>
</dbReference>
<evidence type="ECO:0000256" key="4">
    <source>
        <dbReference type="ARBA" id="ARBA00023125"/>
    </source>
</evidence>
<name>A0ABQ6CLG0_9HYPH</name>
<dbReference type="InterPro" id="IPR036388">
    <property type="entry name" value="WH-like_DNA-bd_sf"/>
</dbReference>
<comment type="caution">
    <text evidence="8">The sequence shown here is derived from an EMBL/GenBank/DDBJ whole genome shotgun (WGS) entry which is preliminary data.</text>
</comment>
<dbReference type="PROSITE" id="PS50949">
    <property type="entry name" value="HTH_GNTR"/>
    <property type="match status" value="1"/>
</dbReference>
<organism evidence="8 9">
    <name type="scientific">Labrys miyagiensis</name>
    <dbReference type="NCBI Taxonomy" id="346912"/>
    <lineage>
        <taxon>Bacteria</taxon>
        <taxon>Pseudomonadati</taxon>
        <taxon>Pseudomonadota</taxon>
        <taxon>Alphaproteobacteria</taxon>
        <taxon>Hyphomicrobiales</taxon>
        <taxon>Xanthobacteraceae</taxon>
        <taxon>Labrys</taxon>
    </lineage>
</organism>
<dbReference type="Pfam" id="PF00392">
    <property type="entry name" value="GntR"/>
    <property type="match status" value="1"/>
</dbReference>
<keyword evidence="3" id="KW-0805">Transcription regulation</keyword>
<dbReference type="InterPro" id="IPR000524">
    <property type="entry name" value="Tscrpt_reg_HTH_GntR"/>
</dbReference>
<dbReference type="SMART" id="SM00345">
    <property type="entry name" value="HTH_GNTR"/>
    <property type="match status" value="1"/>
</dbReference>
<dbReference type="CDD" id="cd07377">
    <property type="entry name" value="WHTH_GntR"/>
    <property type="match status" value="1"/>
</dbReference>
<keyword evidence="5" id="KW-0804">Transcription</keyword>
<feature type="domain" description="HTH gntR-type" evidence="7">
    <location>
        <begin position="19"/>
        <end position="87"/>
    </location>
</feature>
<dbReference type="InterPro" id="IPR015422">
    <property type="entry name" value="PyrdxlP-dep_Trfase_small"/>
</dbReference>
<comment type="similarity">
    <text evidence="1">In the C-terminal section; belongs to the class-I pyridoxal-phosphate-dependent aminotransferase family.</text>
</comment>
<protein>
    <submittedName>
        <fullName evidence="8">HTH-type transcriptional regulator</fullName>
    </submittedName>
</protein>
<dbReference type="InterPro" id="IPR036390">
    <property type="entry name" value="WH_DNA-bd_sf"/>
</dbReference>
<accession>A0ABQ6CLG0</accession>
<dbReference type="PANTHER" id="PTHR46577">
    <property type="entry name" value="HTH-TYPE TRANSCRIPTIONAL REGULATORY PROTEIN GABR"/>
    <property type="match status" value="1"/>
</dbReference>
<evidence type="ECO:0000256" key="2">
    <source>
        <dbReference type="ARBA" id="ARBA00022898"/>
    </source>
</evidence>
<evidence type="ECO:0000256" key="5">
    <source>
        <dbReference type="ARBA" id="ARBA00023163"/>
    </source>
</evidence>
<keyword evidence="9" id="KW-1185">Reference proteome</keyword>
<dbReference type="Proteomes" id="UP001156882">
    <property type="component" value="Unassembled WGS sequence"/>
</dbReference>
<dbReference type="SUPFAM" id="SSF46785">
    <property type="entry name" value="Winged helix' DNA-binding domain"/>
    <property type="match status" value="1"/>
</dbReference>
<reference evidence="9" key="1">
    <citation type="journal article" date="2019" name="Int. J. Syst. Evol. Microbiol.">
        <title>The Global Catalogue of Microorganisms (GCM) 10K type strain sequencing project: providing services to taxonomists for standard genome sequencing and annotation.</title>
        <authorList>
            <consortium name="The Broad Institute Genomics Platform"/>
            <consortium name="The Broad Institute Genome Sequencing Center for Infectious Disease"/>
            <person name="Wu L."/>
            <person name="Ma J."/>
        </authorList>
    </citation>
    <scope>NUCLEOTIDE SEQUENCE [LARGE SCALE GENOMIC DNA]</scope>
    <source>
        <strain evidence="9">NBRC 101365</strain>
    </source>
</reference>
<evidence type="ECO:0000256" key="1">
    <source>
        <dbReference type="ARBA" id="ARBA00005384"/>
    </source>
</evidence>
<evidence type="ECO:0000256" key="3">
    <source>
        <dbReference type="ARBA" id="ARBA00023015"/>
    </source>
</evidence>
<sequence>MQDNSVAAFWLPSALARDAPKYLAIAQALSADIKAGRLAPGTQLPPQRQLAKALGVDLTTVTRAFNEIRREGLVEGNTKRGTFVSAPRAPRHEPPARYEPPGPDASPLIDLSMNMPPQPADALLREAIRDGIGTVLASPHALLQLHYQDNAGAPADRAAGALFLEPRLGLVDLNRLVVTSGSQAALFAVVSTLMAPGAVLAAPTVTYPGLRSVAARCGVRLVPVAADEDGLIPDEFERLCRIVPPAALYCVPTLDNPTTATLPRERREALAAIVRRYDVALIEDDAYGALPEAAPAPIAAIAPERTWHIATLSKCATPALRLAYVMAPSLAGALQVTAQTRVTNLMAPPLMAGLASIWIKDGTMARLTASIRRENRARQAIAAEALRGFSFRADPNAHHLWLSLPRAWAEADFSADARKAGLAIVGSEAFAVAAPPPALRISLGAAPSQEALRQGLNTLAAILSVPPRGVPAIV</sequence>
<feature type="region of interest" description="Disordered" evidence="6">
    <location>
        <begin position="83"/>
        <end position="104"/>
    </location>
</feature>
<evidence type="ECO:0000313" key="9">
    <source>
        <dbReference type="Proteomes" id="UP001156882"/>
    </source>
</evidence>
<dbReference type="InterPro" id="IPR051446">
    <property type="entry name" value="HTH_trans_reg/aminotransferase"/>
</dbReference>
<keyword evidence="2" id="KW-0663">Pyridoxal phosphate</keyword>
<keyword evidence="4" id="KW-0238">DNA-binding</keyword>
<dbReference type="Pfam" id="PF00155">
    <property type="entry name" value="Aminotran_1_2"/>
    <property type="match status" value="1"/>
</dbReference>
<proteinExistence type="inferred from homology"/>
<evidence type="ECO:0000313" key="8">
    <source>
        <dbReference type="EMBL" id="GLS20655.1"/>
    </source>
</evidence>